<name>P74274_SYNY3</name>
<keyword evidence="2" id="KW-1185">Reference proteome</keyword>
<reference evidence="1 2" key="2">
    <citation type="journal article" date="1996" name="DNA Res.">
        <title>Sequence analysis of the genome of the unicellular cyanobacterium Synechocystis sp. strain PCC6803. II. Sequence determination of the entire genome and assignment of potential protein-coding regions.</title>
        <authorList>
            <person name="Kaneko T."/>
            <person name="Sato S."/>
            <person name="Kotani H."/>
            <person name="Tanaka A."/>
            <person name="Asamizu E."/>
            <person name="Nakamura Y."/>
            <person name="Miyajima N."/>
            <person name="Hirosawa M."/>
            <person name="Sugiura M."/>
            <person name="Sasamoto S."/>
            <person name="Kimura T."/>
            <person name="Hosouchi T."/>
            <person name="Matsuno A."/>
            <person name="Muraki A."/>
            <person name="Nakazaki N."/>
            <person name="Naruo K."/>
            <person name="Okumura S."/>
            <person name="Shimpo S."/>
            <person name="Takeuchi C."/>
            <person name="Wada T."/>
            <person name="Watanabe A."/>
            <person name="Yamada M."/>
            <person name="Yasuda M."/>
            <person name="Tabata S."/>
        </authorList>
    </citation>
    <scope>NUCLEOTIDE SEQUENCE [LARGE SCALE GENOMIC DNA]</scope>
    <source>
        <strain evidence="2">ATCC 27184 / PCC 6803 / Kazusa</strain>
    </source>
</reference>
<accession>P74274</accession>
<dbReference type="eggNOG" id="ENOG50334BR">
    <property type="taxonomic scope" value="Bacteria"/>
</dbReference>
<dbReference type="InParanoid" id="P74274"/>
<dbReference type="Proteomes" id="UP000001425">
    <property type="component" value="Chromosome"/>
</dbReference>
<evidence type="ECO:0000313" key="1">
    <source>
        <dbReference type="EMBL" id="BAA18368.1"/>
    </source>
</evidence>
<protein>
    <submittedName>
        <fullName evidence="1">Sll1562 protein</fullName>
    </submittedName>
</protein>
<organism evidence="1 2">
    <name type="scientific">Synechocystis sp. (strain ATCC 27184 / PCC 6803 / Kazusa)</name>
    <dbReference type="NCBI Taxonomy" id="1111708"/>
    <lineage>
        <taxon>Bacteria</taxon>
        <taxon>Bacillati</taxon>
        <taxon>Cyanobacteriota</taxon>
        <taxon>Cyanophyceae</taxon>
        <taxon>Synechococcales</taxon>
        <taxon>Merismopediaceae</taxon>
        <taxon>Synechocystis</taxon>
    </lineage>
</organism>
<reference evidence="1 2" key="1">
    <citation type="journal article" date="1995" name="DNA Res.">
        <title>Sequence analysis of the genome of the unicellular cyanobacterium Synechocystis sp. strain PCC6803. I. Sequence features in the 1 Mb region from map positions 64% to 92% of the genome.</title>
        <authorList>
            <person name="Kaneko T."/>
            <person name="Tanaka A."/>
            <person name="Sato S."/>
            <person name="Kotani H."/>
            <person name="Sazuka T."/>
            <person name="Miyajima N."/>
            <person name="Sugiura M."/>
            <person name="Tabata S."/>
        </authorList>
    </citation>
    <scope>NUCLEOTIDE SEQUENCE [LARGE SCALE GENOMIC DNA]</scope>
    <source>
        <strain evidence="2">ATCC 27184 / PCC 6803 / Kazusa</strain>
    </source>
</reference>
<dbReference type="IntAct" id="P74274">
    <property type="interactions" value="4"/>
</dbReference>
<sequence length="154" mass="17497">MASVPFTDREMQKAWRNNLQASTHCSRTNAHRLLLFYSIECGLKAVLMKRQSASCTSFCDEITEAQHNINKLLDYLSAAPSLKLSASLQMEPIQIKGKKIERKIDAGKINQAWRYGGCLIDTVNSSSSLRTIEDDKLEKQLMCISEWIRQELNS</sequence>
<gene>
    <name evidence="1" type="ordered locus">sll1562</name>
</gene>
<proteinExistence type="predicted"/>
<dbReference type="EMBL" id="BA000022">
    <property type="protein sequence ID" value="BAA18368.1"/>
    <property type="molecule type" value="Genomic_DNA"/>
</dbReference>
<dbReference type="AlphaFoldDB" id="P74274"/>
<dbReference type="EnsemblBacteria" id="BAA18368">
    <property type="protein sequence ID" value="BAA18368"/>
    <property type="gene ID" value="BAA18368"/>
</dbReference>
<dbReference type="KEGG" id="syn:sll1562"/>
<dbReference type="PaxDb" id="1148-1653454"/>
<evidence type="ECO:0000313" key="2">
    <source>
        <dbReference type="Proteomes" id="UP000001425"/>
    </source>
</evidence>
<dbReference type="STRING" id="1148.gene:10499244"/>
<dbReference type="PIR" id="S75909">
    <property type="entry name" value="S75909"/>
</dbReference>